<reference evidence="1 2" key="1">
    <citation type="journal article" date="2015" name="Int. J. Syst. Evol. Microbiol.">
        <title>Mariniphaga sediminis sp. nov., isolated from coastal sediment.</title>
        <authorList>
            <person name="Wang F.Q."/>
            <person name="Shen Q.Y."/>
            <person name="Chen G.J."/>
            <person name="Du Z.J."/>
        </authorList>
    </citation>
    <scope>NUCLEOTIDE SEQUENCE [LARGE SCALE GENOMIC DNA]</scope>
    <source>
        <strain evidence="1 2">SY21</strain>
    </source>
</reference>
<sequence>MNALFFDIRPRLYFNFIISFCKQYLQAETEQTKAFGRLPAVIFQEKFPILNEYIVHTIRITFRNCLKIVRIKYYIEWVYVLLHKL</sequence>
<dbReference type="EMBL" id="QWET01000017">
    <property type="protein sequence ID" value="RIH63742.1"/>
    <property type="molecule type" value="Genomic_DNA"/>
</dbReference>
<dbReference type="Proteomes" id="UP000266441">
    <property type="component" value="Unassembled WGS sequence"/>
</dbReference>
<keyword evidence="2" id="KW-1185">Reference proteome</keyword>
<protein>
    <submittedName>
        <fullName evidence="1">Uncharacterized protein</fullName>
    </submittedName>
</protein>
<gene>
    <name evidence="1" type="ORF">D1164_18485</name>
</gene>
<accession>A0A399CZ29</accession>
<evidence type="ECO:0000313" key="2">
    <source>
        <dbReference type="Proteomes" id="UP000266441"/>
    </source>
</evidence>
<evidence type="ECO:0000313" key="1">
    <source>
        <dbReference type="EMBL" id="RIH63742.1"/>
    </source>
</evidence>
<dbReference type="AlphaFoldDB" id="A0A399CZ29"/>
<comment type="caution">
    <text evidence="1">The sequence shown here is derived from an EMBL/GenBank/DDBJ whole genome shotgun (WGS) entry which is preliminary data.</text>
</comment>
<name>A0A399CZ29_9BACT</name>
<organism evidence="1 2">
    <name type="scientific">Mariniphaga sediminis</name>
    <dbReference type="NCBI Taxonomy" id="1628158"/>
    <lineage>
        <taxon>Bacteria</taxon>
        <taxon>Pseudomonadati</taxon>
        <taxon>Bacteroidota</taxon>
        <taxon>Bacteroidia</taxon>
        <taxon>Marinilabiliales</taxon>
        <taxon>Prolixibacteraceae</taxon>
        <taxon>Mariniphaga</taxon>
    </lineage>
</organism>
<proteinExistence type="predicted"/>